<dbReference type="PANTHER" id="PTHR39158:SF1">
    <property type="entry name" value="DNAJ HOMOLOG SUBFAMILY C MEMBER 28"/>
    <property type="match status" value="1"/>
</dbReference>
<dbReference type="InterPro" id="IPR052573">
    <property type="entry name" value="DnaJ_C_subfamily_28"/>
</dbReference>
<accession>A0A6J4H1P9</accession>
<dbReference type="EMBL" id="CADCTC010000002">
    <property type="protein sequence ID" value="CAA9211729.1"/>
    <property type="molecule type" value="Genomic_DNA"/>
</dbReference>
<dbReference type="InterPro" id="IPR018961">
    <property type="entry name" value="DnaJ_homolog_subfam-C_membr-28"/>
</dbReference>
<evidence type="ECO:0000313" key="2">
    <source>
        <dbReference type="EMBL" id="CAA9211729.1"/>
    </source>
</evidence>
<dbReference type="Pfam" id="PF09350">
    <property type="entry name" value="DJC28_CD"/>
    <property type="match status" value="1"/>
</dbReference>
<name>A0A6J4H1P9_9CHLR</name>
<dbReference type="PANTHER" id="PTHR39158">
    <property type="entry name" value="OS08G0560600 PROTEIN"/>
    <property type="match status" value="1"/>
</dbReference>
<organism evidence="2">
    <name type="scientific">uncultured Chloroflexota bacterium</name>
    <dbReference type="NCBI Taxonomy" id="166587"/>
    <lineage>
        <taxon>Bacteria</taxon>
        <taxon>Bacillati</taxon>
        <taxon>Chloroflexota</taxon>
        <taxon>environmental samples</taxon>
    </lineage>
</organism>
<sequence>MPSIRHEGDKKEVVWGWESHVDKMIRDAQARGDFDNLPGAGKPLDLEENVFAGDMASAFRLVRNANAAPLWVQLDKEIGDDAAALQTMLERTARYLEEQAAHIRAERPAESRNSPARSRTIAHLEAERQRARALYLTRAAELDKKIDEYNANRPRNLSWLEKTRLLPAVAARRFDERIPPY</sequence>
<proteinExistence type="predicted"/>
<feature type="domain" description="DnaJ homologue subfamily C member 28 conserved" evidence="1">
    <location>
        <begin position="21"/>
        <end position="85"/>
    </location>
</feature>
<dbReference type="AlphaFoldDB" id="A0A6J4H1P9"/>
<gene>
    <name evidence="2" type="ORF">AVDCRST_MAG77-310</name>
</gene>
<reference evidence="2" key="1">
    <citation type="submission" date="2020-02" db="EMBL/GenBank/DDBJ databases">
        <authorList>
            <person name="Meier V. D."/>
        </authorList>
    </citation>
    <scope>NUCLEOTIDE SEQUENCE</scope>
    <source>
        <strain evidence="2">AVDCRST_MAG77</strain>
    </source>
</reference>
<protein>
    <recommendedName>
        <fullName evidence="1">DnaJ homologue subfamily C member 28 conserved domain-containing protein</fullName>
    </recommendedName>
</protein>
<evidence type="ECO:0000259" key="1">
    <source>
        <dbReference type="Pfam" id="PF09350"/>
    </source>
</evidence>